<protein>
    <submittedName>
        <fullName evidence="2">Uncharacterized protein</fullName>
    </submittedName>
</protein>
<evidence type="ECO:0000313" key="2">
    <source>
        <dbReference type="EMBL" id="CRG83639.1"/>
    </source>
</evidence>
<evidence type="ECO:0000313" key="3">
    <source>
        <dbReference type="Proteomes" id="UP000054383"/>
    </source>
</evidence>
<gene>
    <name evidence="2" type="ORF">PISL3812_00993</name>
</gene>
<name>A0A0U1LKT3_TALIS</name>
<feature type="region of interest" description="Disordered" evidence="1">
    <location>
        <begin position="1"/>
        <end position="22"/>
    </location>
</feature>
<dbReference type="AlphaFoldDB" id="A0A0U1LKT3"/>
<organism evidence="2 3">
    <name type="scientific">Talaromyces islandicus</name>
    <name type="common">Penicillium islandicum</name>
    <dbReference type="NCBI Taxonomy" id="28573"/>
    <lineage>
        <taxon>Eukaryota</taxon>
        <taxon>Fungi</taxon>
        <taxon>Dikarya</taxon>
        <taxon>Ascomycota</taxon>
        <taxon>Pezizomycotina</taxon>
        <taxon>Eurotiomycetes</taxon>
        <taxon>Eurotiomycetidae</taxon>
        <taxon>Eurotiales</taxon>
        <taxon>Trichocomaceae</taxon>
        <taxon>Talaromyces</taxon>
        <taxon>Talaromyces sect. Islandici</taxon>
    </lineage>
</organism>
<sequence>MATTRNLQRVVPRQPDTEDSMSVSYLRNDDDSIPDNLSMDTYDHKVNLKKTRDRFLSLSLIELTNGRKGSELMNIQNRFQSAIFNYIEKKSYALQMAQDVEMHVQAFMEVEALVRGLEFKTVIQEFYIDKDLECVVNEVQHFRSMLSGR</sequence>
<proteinExistence type="predicted"/>
<dbReference type="Proteomes" id="UP000054383">
    <property type="component" value="Unassembled WGS sequence"/>
</dbReference>
<accession>A0A0U1LKT3</accession>
<evidence type="ECO:0000256" key="1">
    <source>
        <dbReference type="SAM" id="MobiDB-lite"/>
    </source>
</evidence>
<dbReference type="EMBL" id="CVMT01000001">
    <property type="protein sequence ID" value="CRG83639.1"/>
    <property type="molecule type" value="Genomic_DNA"/>
</dbReference>
<keyword evidence="3" id="KW-1185">Reference proteome</keyword>
<reference evidence="2 3" key="1">
    <citation type="submission" date="2015-04" db="EMBL/GenBank/DDBJ databases">
        <authorList>
            <person name="Syromyatnikov M.Y."/>
            <person name="Popov V.N."/>
        </authorList>
    </citation>
    <scope>NUCLEOTIDE SEQUENCE [LARGE SCALE GENOMIC DNA]</scope>
    <source>
        <strain evidence="2">WF-38-12</strain>
    </source>
</reference>